<proteinExistence type="predicted"/>
<dbReference type="Gene3D" id="3.30.450.20">
    <property type="entry name" value="PAS domain"/>
    <property type="match status" value="2"/>
</dbReference>
<dbReference type="OrthoDB" id="9813151at2"/>
<evidence type="ECO:0000313" key="1">
    <source>
        <dbReference type="EMBL" id="PSF38263.1"/>
    </source>
</evidence>
<keyword evidence="2" id="KW-1185">Reference proteome</keyword>
<name>A0A2T1M0R8_9CHRO</name>
<protein>
    <submittedName>
        <fullName evidence="1">Uncharacterized protein</fullName>
    </submittedName>
</protein>
<dbReference type="AlphaFoldDB" id="A0A2T1M0R8"/>
<sequence>MRESEERYRAFVAQSNEGIWRFELEKPLSMTIDEHSQIEHIYQYGYLAECNLVMAQMYGFSEIDEIIGVRLGDLLPPSDPRNLDYLRAFIRSGYRLSDAESYELDRNGNPKYFANNLVGIIQDHYLIRAWGNQRDVSDRKQSEELLRRSEEMFSTLVEHAPFGVYFIDSDFRLRTINNGSRAFFSNISPLIGRDFAEILRK</sequence>
<evidence type="ECO:0000313" key="2">
    <source>
        <dbReference type="Proteomes" id="UP000239001"/>
    </source>
</evidence>
<dbReference type="EMBL" id="PXOH01000005">
    <property type="protein sequence ID" value="PSF38263.1"/>
    <property type="molecule type" value="Genomic_DNA"/>
</dbReference>
<reference evidence="1 2" key="1">
    <citation type="submission" date="2018-03" db="EMBL/GenBank/DDBJ databases">
        <title>The ancient ancestry and fast evolution of plastids.</title>
        <authorList>
            <person name="Moore K.R."/>
            <person name="Magnabosco C."/>
            <person name="Momper L."/>
            <person name="Gold D.A."/>
            <person name="Bosak T."/>
            <person name="Fournier G.P."/>
        </authorList>
    </citation>
    <scope>NUCLEOTIDE SEQUENCE [LARGE SCALE GENOMIC DNA]</scope>
    <source>
        <strain evidence="1 2">CCALA 016</strain>
    </source>
</reference>
<reference evidence="1 2" key="2">
    <citation type="submission" date="2018-03" db="EMBL/GenBank/DDBJ databases">
        <authorList>
            <person name="Keele B.F."/>
        </authorList>
    </citation>
    <scope>NUCLEOTIDE SEQUENCE [LARGE SCALE GENOMIC DNA]</scope>
    <source>
        <strain evidence="1 2">CCALA 016</strain>
    </source>
</reference>
<gene>
    <name evidence="1" type="ORF">C7H19_07295</name>
</gene>
<accession>A0A2T1M0R8</accession>
<dbReference type="Proteomes" id="UP000239001">
    <property type="component" value="Unassembled WGS sequence"/>
</dbReference>
<dbReference type="SUPFAM" id="SSF55785">
    <property type="entry name" value="PYP-like sensor domain (PAS domain)"/>
    <property type="match status" value="2"/>
</dbReference>
<organism evidence="1 2">
    <name type="scientific">Aphanothece hegewaldii CCALA 016</name>
    <dbReference type="NCBI Taxonomy" id="2107694"/>
    <lineage>
        <taxon>Bacteria</taxon>
        <taxon>Bacillati</taxon>
        <taxon>Cyanobacteriota</taxon>
        <taxon>Cyanophyceae</taxon>
        <taxon>Oscillatoriophycideae</taxon>
        <taxon>Chroococcales</taxon>
        <taxon>Aphanothecaceae</taxon>
        <taxon>Aphanothece</taxon>
    </lineage>
</organism>
<comment type="caution">
    <text evidence="1">The sequence shown here is derived from an EMBL/GenBank/DDBJ whole genome shotgun (WGS) entry which is preliminary data.</text>
</comment>
<dbReference type="InterPro" id="IPR035965">
    <property type="entry name" value="PAS-like_dom_sf"/>
</dbReference>